<dbReference type="EMBL" id="AK417593">
    <property type="protein sequence ID" value="BAN20808.1"/>
    <property type="molecule type" value="mRNA"/>
</dbReference>
<dbReference type="PANTHER" id="PTHR22600">
    <property type="entry name" value="BETA-HEXOSAMINIDASE"/>
    <property type="match status" value="1"/>
</dbReference>
<dbReference type="GO" id="GO:0005886">
    <property type="term" value="C:plasma membrane"/>
    <property type="evidence" value="ECO:0007669"/>
    <property type="project" value="TreeGrafter"/>
</dbReference>
<dbReference type="GO" id="GO:0030203">
    <property type="term" value="P:glycosaminoglycan metabolic process"/>
    <property type="evidence" value="ECO:0007669"/>
    <property type="project" value="TreeGrafter"/>
</dbReference>
<evidence type="ECO:0000256" key="4">
    <source>
        <dbReference type="ARBA" id="ARBA00022801"/>
    </source>
</evidence>
<sequence>MGGDEVHLGCWNQSQEIVDYMKTKGYPRTVDGFIRLWSEFHSRALDAWDKAVGHKNTKIILWTSDLTNPFAIEDSLDKSRFIIEAWTDQYDRVPSELLRLGYEVIFATTDTWYLDHGFWGRTKYHSWKEVYDYKIPEDPKVLGGEAPLWTEYVDTNSIDTRIWPRAAALAERLWASPSTSAVDAEYRLLEMRQRLIRRGIQVEQIVPQWCYLNEGLCKL</sequence>
<name>R4WDD9_RIPPE</name>
<accession>R4WDD9</accession>
<keyword evidence="4" id="KW-0378">Hydrolase</keyword>
<dbReference type="InterPro" id="IPR015883">
    <property type="entry name" value="Glyco_hydro_20_cat"/>
</dbReference>
<comment type="catalytic activity">
    <reaction evidence="1">
        <text>Hydrolysis of terminal non-reducing N-acetyl-D-hexosamine residues in N-acetyl-beta-D-hexosaminides.</text>
        <dbReference type="EC" id="3.2.1.52"/>
    </reaction>
</comment>
<comment type="similarity">
    <text evidence="2">Belongs to the glycosyl hydrolase 20 family.</text>
</comment>
<dbReference type="EC" id="3.2.1.52" evidence="3"/>
<evidence type="ECO:0000259" key="6">
    <source>
        <dbReference type="Pfam" id="PF00728"/>
    </source>
</evidence>
<dbReference type="GO" id="GO:0005975">
    <property type="term" value="P:carbohydrate metabolic process"/>
    <property type="evidence" value="ECO:0007669"/>
    <property type="project" value="InterPro"/>
</dbReference>
<proteinExistence type="evidence at transcript level"/>
<organism evidence="7">
    <name type="scientific">Riptortus pedestris</name>
    <name type="common">Bean bug</name>
    <dbReference type="NCBI Taxonomy" id="329032"/>
    <lineage>
        <taxon>Eukaryota</taxon>
        <taxon>Metazoa</taxon>
        <taxon>Ecdysozoa</taxon>
        <taxon>Arthropoda</taxon>
        <taxon>Hexapoda</taxon>
        <taxon>Insecta</taxon>
        <taxon>Pterygota</taxon>
        <taxon>Neoptera</taxon>
        <taxon>Paraneoptera</taxon>
        <taxon>Hemiptera</taxon>
        <taxon>Heteroptera</taxon>
        <taxon>Panheteroptera</taxon>
        <taxon>Pentatomomorpha</taxon>
        <taxon>Coreoidea</taxon>
        <taxon>Alydidae</taxon>
        <taxon>Riptortus</taxon>
    </lineage>
</organism>
<feature type="domain" description="Glycoside hydrolase family 20 catalytic" evidence="6">
    <location>
        <begin position="1"/>
        <end position="176"/>
    </location>
</feature>
<dbReference type="GO" id="GO:0016231">
    <property type="term" value="F:beta-N-acetylglucosaminidase activity"/>
    <property type="evidence" value="ECO:0007669"/>
    <property type="project" value="TreeGrafter"/>
</dbReference>
<evidence type="ECO:0000256" key="2">
    <source>
        <dbReference type="ARBA" id="ARBA00006285"/>
    </source>
</evidence>
<dbReference type="AlphaFoldDB" id="R4WDD9"/>
<feature type="active site" description="Proton donor" evidence="5">
    <location>
        <position position="5"/>
    </location>
</feature>
<dbReference type="Gene3D" id="3.20.20.80">
    <property type="entry name" value="Glycosidases"/>
    <property type="match status" value="1"/>
</dbReference>
<dbReference type="Pfam" id="PF00728">
    <property type="entry name" value="Glyco_hydro_20"/>
    <property type="match status" value="1"/>
</dbReference>
<evidence type="ECO:0000256" key="5">
    <source>
        <dbReference type="PIRSR" id="PIRSR625705-1"/>
    </source>
</evidence>
<protein>
    <recommendedName>
        <fullName evidence="3">beta-N-acetylhexosaminidase</fullName>
        <ecNumber evidence="3">3.2.1.52</ecNumber>
    </recommendedName>
</protein>
<dbReference type="PANTHER" id="PTHR22600:SF42">
    <property type="entry name" value="BETA-N-ACETYLHEXOSAMINIDASE"/>
    <property type="match status" value="1"/>
</dbReference>
<dbReference type="PRINTS" id="PR00738">
    <property type="entry name" value="GLHYDRLASE20"/>
</dbReference>
<reference evidence="7" key="1">
    <citation type="journal article" date="2013" name="PLoS ONE">
        <title>Gene expression in gut symbiotic organ of stinkbug affected by extracellular bacterial symbiont.</title>
        <authorList>
            <person name="Futahashi R."/>
            <person name="Tanaka K."/>
            <person name="Tanahashi M."/>
            <person name="Nikoh N."/>
            <person name="Kikuchi Y."/>
            <person name="Lee B.L."/>
            <person name="Fukatsu T."/>
        </authorList>
    </citation>
    <scope>NUCLEOTIDE SEQUENCE</scope>
    <source>
        <tissue evidence="7">Midgut</tissue>
    </source>
</reference>
<evidence type="ECO:0000256" key="3">
    <source>
        <dbReference type="ARBA" id="ARBA00012663"/>
    </source>
</evidence>
<dbReference type="InterPro" id="IPR017853">
    <property type="entry name" value="GH"/>
</dbReference>
<evidence type="ECO:0000313" key="7">
    <source>
        <dbReference type="EMBL" id="BAN20808.1"/>
    </source>
</evidence>
<evidence type="ECO:0000256" key="1">
    <source>
        <dbReference type="ARBA" id="ARBA00001231"/>
    </source>
</evidence>
<dbReference type="SUPFAM" id="SSF51445">
    <property type="entry name" value="(Trans)glycosidases"/>
    <property type="match status" value="1"/>
</dbReference>
<dbReference type="InterPro" id="IPR025705">
    <property type="entry name" value="Beta_hexosaminidase_sua/sub"/>
</dbReference>